<evidence type="ECO:0000313" key="2">
    <source>
        <dbReference type="Proteomes" id="UP000001026"/>
    </source>
</evidence>
<dbReference type="KEGG" id="pmm:PMM1944"/>
<gene>
    <name evidence="1" type="ordered locus">PMM1944</name>
</gene>
<organism evidence="1 2">
    <name type="scientific">Prochlorococcus marinus subsp. pastoris (strain CCMP1986 / NIES-2087 / MED4)</name>
    <dbReference type="NCBI Taxonomy" id="59919"/>
    <lineage>
        <taxon>Bacteria</taxon>
        <taxon>Bacillati</taxon>
        <taxon>Cyanobacteriota</taxon>
        <taxon>Cyanophyceae</taxon>
        <taxon>Synechococcales</taxon>
        <taxon>Prochlorococcaceae</taxon>
        <taxon>Prochlorococcus</taxon>
    </lineage>
</organism>
<dbReference type="Proteomes" id="UP000001026">
    <property type="component" value="Chromosome"/>
</dbReference>
<proteinExistence type="predicted"/>
<dbReference type="EMBL" id="BX548174">
    <property type="protein sequence ID" value="CAP16449.1"/>
    <property type="molecule type" value="Genomic_DNA"/>
</dbReference>
<accession>A8WIG2</accession>
<dbReference type="RefSeq" id="WP_036930278.1">
    <property type="nucleotide sequence ID" value="NC_005072.1"/>
</dbReference>
<sequence length="67" mass="7969">MLDSQTIKTCKENPTIRDIKIKNIEHAIDQAEMMIKESKMNQEELSFLKRKISDSRQDLEILYLMKI</sequence>
<protein>
    <submittedName>
        <fullName evidence="1">Uncharacterized protein</fullName>
    </submittedName>
</protein>
<reference evidence="1 2" key="1">
    <citation type="journal article" date="2003" name="Nature">
        <title>Genome divergence in two Prochlorococcus ecotypes reflects oceanic niche differentiation.</title>
        <authorList>
            <person name="Rocap G."/>
            <person name="Larimer F.W."/>
            <person name="Lamerdin J.E."/>
            <person name="Malfatti S."/>
            <person name="Chain P."/>
            <person name="Ahlgren N.A."/>
            <person name="Arellano A."/>
            <person name="Coleman M."/>
            <person name="Hauser L."/>
            <person name="Hess W.R."/>
            <person name="Johnson Z.I."/>
            <person name="Land M.L."/>
            <person name="Lindell D."/>
            <person name="Post A.F."/>
            <person name="Regala W."/>
            <person name="Shah M."/>
            <person name="Shaw S.L."/>
            <person name="Steglich C."/>
            <person name="Sullivan M.B."/>
            <person name="Ting C.S."/>
            <person name="Tolonen A."/>
            <person name="Webb E.A."/>
            <person name="Zinser E.R."/>
            <person name="Chisholm S.W."/>
        </authorList>
    </citation>
    <scope>NUCLEOTIDE SEQUENCE [LARGE SCALE GENOMIC DNA]</scope>
    <source>
        <strain evidence="2">CCMP1986 / NIES-2087 / MED4</strain>
    </source>
</reference>
<evidence type="ECO:0000313" key="1">
    <source>
        <dbReference type="EMBL" id="CAP16449.1"/>
    </source>
</evidence>
<dbReference type="HOGENOM" id="CLU_2790638_0_0_3"/>
<dbReference type="STRING" id="59919.PMM1944"/>
<name>A8WIG2_PROMP</name>
<dbReference type="AlphaFoldDB" id="A8WIG2"/>
<dbReference type="OrthoDB" id="541873at2"/>